<reference evidence="2 3" key="1">
    <citation type="journal article" date="2021" name="Commun. Biol.">
        <title>The genome of Shorea leprosula (Dipterocarpaceae) highlights the ecological relevance of drought in aseasonal tropical rainforests.</title>
        <authorList>
            <person name="Ng K.K.S."/>
            <person name="Kobayashi M.J."/>
            <person name="Fawcett J.A."/>
            <person name="Hatakeyama M."/>
            <person name="Paape T."/>
            <person name="Ng C.H."/>
            <person name="Ang C.C."/>
            <person name="Tnah L.H."/>
            <person name="Lee C.T."/>
            <person name="Nishiyama T."/>
            <person name="Sese J."/>
            <person name="O'Brien M.J."/>
            <person name="Copetti D."/>
            <person name="Mohd Noor M.I."/>
            <person name="Ong R.C."/>
            <person name="Putra M."/>
            <person name="Sireger I.Z."/>
            <person name="Indrioko S."/>
            <person name="Kosugi Y."/>
            <person name="Izuno A."/>
            <person name="Isagi Y."/>
            <person name="Lee S.L."/>
            <person name="Shimizu K.K."/>
        </authorList>
    </citation>
    <scope>NUCLEOTIDE SEQUENCE [LARGE SCALE GENOMIC DNA]</scope>
    <source>
        <strain evidence="2">214</strain>
    </source>
</reference>
<dbReference type="Proteomes" id="UP001054252">
    <property type="component" value="Unassembled WGS sequence"/>
</dbReference>
<keyword evidence="1" id="KW-0472">Membrane</keyword>
<accession>A0AAV5J6A9</accession>
<proteinExistence type="predicted"/>
<name>A0AAV5J6A9_9ROSI</name>
<evidence type="ECO:0000313" key="2">
    <source>
        <dbReference type="EMBL" id="GKV06425.1"/>
    </source>
</evidence>
<keyword evidence="1" id="KW-1133">Transmembrane helix</keyword>
<dbReference type="EMBL" id="BPVZ01000025">
    <property type="protein sequence ID" value="GKV06425.1"/>
    <property type="molecule type" value="Genomic_DNA"/>
</dbReference>
<dbReference type="PANTHER" id="PTHR34189:SF10">
    <property type="entry name" value="TRANSMEMBRANE PROTEIN"/>
    <property type="match status" value="1"/>
</dbReference>
<evidence type="ECO:0000313" key="3">
    <source>
        <dbReference type="Proteomes" id="UP001054252"/>
    </source>
</evidence>
<dbReference type="PANTHER" id="PTHR34189">
    <property type="entry name" value="TRANSMEMBRANE PROTEIN"/>
    <property type="match status" value="1"/>
</dbReference>
<organism evidence="2 3">
    <name type="scientific">Rubroshorea leprosula</name>
    <dbReference type="NCBI Taxonomy" id="152421"/>
    <lineage>
        <taxon>Eukaryota</taxon>
        <taxon>Viridiplantae</taxon>
        <taxon>Streptophyta</taxon>
        <taxon>Embryophyta</taxon>
        <taxon>Tracheophyta</taxon>
        <taxon>Spermatophyta</taxon>
        <taxon>Magnoliopsida</taxon>
        <taxon>eudicotyledons</taxon>
        <taxon>Gunneridae</taxon>
        <taxon>Pentapetalae</taxon>
        <taxon>rosids</taxon>
        <taxon>malvids</taxon>
        <taxon>Malvales</taxon>
        <taxon>Dipterocarpaceae</taxon>
        <taxon>Rubroshorea</taxon>
    </lineage>
</organism>
<evidence type="ECO:0000256" key="1">
    <source>
        <dbReference type="SAM" id="Phobius"/>
    </source>
</evidence>
<sequence length="84" mass="9221">MQRSWSTNSRDSDEFSVNLSETTTALPLAAASYLPVYTSRSDAEKKGTELPHHKSTAEKAIHLIPVVLVLCGLILWFSSHPGKP</sequence>
<gene>
    <name evidence="2" type="ORF">SLEP1_g18324</name>
</gene>
<dbReference type="AlphaFoldDB" id="A0AAV5J6A9"/>
<keyword evidence="1" id="KW-0812">Transmembrane</keyword>
<comment type="caution">
    <text evidence="2">The sequence shown here is derived from an EMBL/GenBank/DDBJ whole genome shotgun (WGS) entry which is preliminary data.</text>
</comment>
<protein>
    <submittedName>
        <fullName evidence="2">Uncharacterized protein</fullName>
    </submittedName>
</protein>
<keyword evidence="3" id="KW-1185">Reference proteome</keyword>
<feature type="transmembrane region" description="Helical" evidence="1">
    <location>
        <begin position="60"/>
        <end position="78"/>
    </location>
</feature>